<dbReference type="InterPro" id="IPR016181">
    <property type="entry name" value="Acyl_CoA_acyltransferase"/>
</dbReference>
<sequence>MSQTMISIQLASHEHGDAIANIFTQSRKLLTFLPELHTAAEDKAFIKNSVLLEKTVHVAIIDNEIVGFIAWGDGWIDHLYVAPAFTDRQIGSRLLQQALEDTASLRLWTFQKNHGAQRFYERFGFTVETQTDGADNEEKEPDMLYIWNRPSD</sequence>
<protein>
    <recommendedName>
        <fullName evidence="1">N-acetyltransferase domain-containing protein</fullName>
    </recommendedName>
</protein>
<dbReference type="EMBL" id="MKIM01000020">
    <property type="protein sequence ID" value="OLP46539.1"/>
    <property type="molecule type" value="Genomic_DNA"/>
</dbReference>
<dbReference type="Pfam" id="PF13508">
    <property type="entry name" value="Acetyltransf_7"/>
    <property type="match status" value="1"/>
</dbReference>
<dbReference type="InterPro" id="IPR050276">
    <property type="entry name" value="MshD_Acetyltransferase"/>
</dbReference>
<proteinExistence type="predicted"/>
<name>A0A1Q8ZWY3_9HYPH</name>
<dbReference type="InterPro" id="IPR000182">
    <property type="entry name" value="GNAT_dom"/>
</dbReference>
<dbReference type="STRING" id="1867956.BJF95_16225"/>
<comment type="caution">
    <text evidence="2">The sequence shown here is derived from an EMBL/GenBank/DDBJ whole genome shotgun (WGS) entry which is preliminary data.</text>
</comment>
<evidence type="ECO:0000313" key="2">
    <source>
        <dbReference type="EMBL" id="OLP46539.1"/>
    </source>
</evidence>
<dbReference type="GO" id="GO:0016747">
    <property type="term" value="F:acyltransferase activity, transferring groups other than amino-acyl groups"/>
    <property type="evidence" value="ECO:0007669"/>
    <property type="project" value="InterPro"/>
</dbReference>
<reference evidence="2 3" key="1">
    <citation type="submission" date="2016-09" db="EMBL/GenBank/DDBJ databases">
        <title>Rhizobium oryziradicis sp. nov., isolated from the root of rice.</title>
        <authorList>
            <person name="Zhao J."/>
            <person name="Zhang X."/>
        </authorList>
    </citation>
    <scope>NUCLEOTIDE SEQUENCE [LARGE SCALE GENOMIC DNA]</scope>
    <source>
        <strain evidence="2 3">N19</strain>
    </source>
</reference>
<accession>A0A1Q8ZWY3</accession>
<evidence type="ECO:0000259" key="1">
    <source>
        <dbReference type="PROSITE" id="PS51186"/>
    </source>
</evidence>
<feature type="domain" description="N-acetyltransferase" evidence="1">
    <location>
        <begin position="6"/>
        <end position="150"/>
    </location>
</feature>
<organism evidence="2 3">
    <name type="scientific">Rhizobium oryziradicis</name>
    <dbReference type="NCBI Taxonomy" id="1867956"/>
    <lineage>
        <taxon>Bacteria</taxon>
        <taxon>Pseudomonadati</taxon>
        <taxon>Pseudomonadota</taxon>
        <taxon>Alphaproteobacteria</taxon>
        <taxon>Hyphomicrobiales</taxon>
        <taxon>Rhizobiaceae</taxon>
        <taxon>Rhizobium/Agrobacterium group</taxon>
        <taxon>Rhizobium</taxon>
    </lineage>
</organism>
<dbReference type="PROSITE" id="PS51186">
    <property type="entry name" value="GNAT"/>
    <property type="match status" value="1"/>
</dbReference>
<dbReference type="AlphaFoldDB" id="A0A1Q8ZWY3"/>
<dbReference type="RefSeq" id="WP_075637816.1">
    <property type="nucleotide sequence ID" value="NZ_MKIM01000020.1"/>
</dbReference>
<dbReference type="PANTHER" id="PTHR43617">
    <property type="entry name" value="L-AMINO ACID N-ACETYLTRANSFERASE"/>
    <property type="match status" value="1"/>
</dbReference>
<dbReference type="CDD" id="cd04301">
    <property type="entry name" value="NAT_SF"/>
    <property type="match status" value="1"/>
</dbReference>
<dbReference type="SUPFAM" id="SSF55729">
    <property type="entry name" value="Acyl-CoA N-acyltransferases (Nat)"/>
    <property type="match status" value="1"/>
</dbReference>
<gene>
    <name evidence="2" type="ORF">BJF95_16225</name>
</gene>
<dbReference type="OrthoDB" id="9797417at2"/>
<dbReference type="Proteomes" id="UP000186894">
    <property type="component" value="Unassembled WGS sequence"/>
</dbReference>
<evidence type="ECO:0000313" key="3">
    <source>
        <dbReference type="Proteomes" id="UP000186894"/>
    </source>
</evidence>
<dbReference type="Gene3D" id="3.40.630.30">
    <property type="match status" value="1"/>
</dbReference>
<keyword evidence="3" id="KW-1185">Reference proteome</keyword>